<comment type="caution">
    <text evidence="2">The sequence shown here is derived from an EMBL/GenBank/DDBJ whole genome shotgun (WGS) entry which is preliminary data.</text>
</comment>
<protein>
    <recommendedName>
        <fullName evidence="1">HTH cro/C1-type domain-containing protein</fullName>
    </recommendedName>
</protein>
<accession>A0A512PLC7</accession>
<gene>
    <name evidence="2" type="ORF">LRA02_08560</name>
</gene>
<dbReference type="EMBL" id="BKAM01000007">
    <property type="protein sequence ID" value="GEP71988.1"/>
    <property type="molecule type" value="Genomic_DNA"/>
</dbReference>
<name>A0A512PLC7_9LACO</name>
<proteinExistence type="predicted"/>
<evidence type="ECO:0000313" key="2">
    <source>
        <dbReference type="EMBL" id="GEP71988.1"/>
    </source>
</evidence>
<feature type="domain" description="HTH cro/C1-type" evidence="1">
    <location>
        <begin position="9"/>
        <end position="57"/>
    </location>
</feature>
<dbReference type="Gene3D" id="1.10.260.40">
    <property type="entry name" value="lambda repressor-like DNA-binding domains"/>
    <property type="match status" value="1"/>
</dbReference>
<dbReference type="RefSeq" id="WP_054748049.1">
    <property type="nucleotide sequence ID" value="NZ_BKAM01000007.1"/>
</dbReference>
<organism evidence="2 3">
    <name type="scientific">Lentilactobacillus rapi</name>
    <dbReference type="NCBI Taxonomy" id="481723"/>
    <lineage>
        <taxon>Bacteria</taxon>
        <taxon>Bacillati</taxon>
        <taxon>Bacillota</taxon>
        <taxon>Bacilli</taxon>
        <taxon>Lactobacillales</taxon>
        <taxon>Lactobacillaceae</taxon>
        <taxon>Lentilactobacillus</taxon>
    </lineage>
</organism>
<dbReference type="InterPro" id="IPR010982">
    <property type="entry name" value="Lambda_DNA-bd_dom_sf"/>
</dbReference>
<dbReference type="InterPro" id="IPR001387">
    <property type="entry name" value="Cro/C1-type_HTH"/>
</dbReference>
<dbReference type="Pfam" id="PF01381">
    <property type="entry name" value="HTH_3"/>
    <property type="match status" value="1"/>
</dbReference>
<evidence type="ECO:0000313" key="3">
    <source>
        <dbReference type="Proteomes" id="UP000321569"/>
    </source>
</evidence>
<dbReference type="PROSITE" id="PS50943">
    <property type="entry name" value="HTH_CROC1"/>
    <property type="match status" value="1"/>
</dbReference>
<dbReference type="GO" id="GO:0003677">
    <property type="term" value="F:DNA binding"/>
    <property type="evidence" value="ECO:0007669"/>
    <property type="project" value="InterPro"/>
</dbReference>
<dbReference type="AlphaFoldDB" id="A0A512PLC7"/>
<dbReference type="SUPFAM" id="SSF47413">
    <property type="entry name" value="lambda repressor-like DNA-binding domains"/>
    <property type="match status" value="1"/>
</dbReference>
<sequence length="170" mass="19563">MSIDIRGEVKDAITRSGYTQVQISAEMHMSKSNITNWLTGDRDIPLSRLLELMNYLDDDLFRYKVAEYLCGLRLLSPDKVSIDIPQTRYIEACKEESERKALQDQVNLIFNKPSESITTDDIQLVNNYLKQLSEETDSENSMKLSIVNLIKQWILDRPQGGIVHESYSES</sequence>
<dbReference type="OrthoDB" id="1766270at2"/>
<evidence type="ECO:0000259" key="1">
    <source>
        <dbReference type="PROSITE" id="PS50943"/>
    </source>
</evidence>
<dbReference type="Proteomes" id="UP000321569">
    <property type="component" value="Unassembled WGS sequence"/>
</dbReference>
<reference evidence="2 3" key="1">
    <citation type="submission" date="2019-07" db="EMBL/GenBank/DDBJ databases">
        <title>Whole genome shotgun sequence of Lactobacillus rapi NBRC 109618.</title>
        <authorList>
            <person name="Hosoyama A."/>
            <person name="Uohara A."/>
            <person name="Ohji S."/>
            <person name="Ichikawa N."/>
        </authorList>
    </citation>
    <scope>NUCLEOTIDE SEQUENCE [LARGE SCALE GENOMIC DNA]</scope>
    <source>
        <strain evidence="2 3">NBRC 109618</strain>
    </source>
</reference>
<dbReference type="SMART" id="SM00530">
    <property type="entry name" value="HTH_XRE"/>
    <property type="match status" value="1"/>
</dbReference>